<keyword evidence="2" id="KW-0479">Metal-binding</keyword>
<dbReference type="SUPFAM" id="SSF48239">
    <property type="entry name" value="Terpenoid cyclases/Protein prenyltransferases"/>
    <property type="match status" value="1"/>
</dbReference>
<dbReference type="PANTHER" id="PTHR31225:SF0">
    <property type="entry name" value="S-(+)-LINALOOL SYNTHASE, CHLOROPLASTIC"/>
    <property type="match status" value="1"/>
</dbReference>
<dbReference type="InterPro" id="IPR001906">
    <property type="entry name" value="Terpene_synth_N"/>
</dbReference>
<feature type="domain" description="Terpene synthase N-terminal" evidence="5">
    <location>
        <begin position="3"/>
        <end position="72"/>
    </location>
</feature>
<proteinExistence type="predicted"/>
<dbReference type="InterPro" id="IPR050148">
    <property type="entry name" value="Terpene_synthase-like"/>
</dbReference>
<gene>
    <name evidence="7" type="ORF">Salat_0888400</name>
</gene>
<dbReference type="InterPro" id="IPR005630">
    <property type="entry name" value="Terpene_synthase_metal-bd"/>
</dbReference>
<reference evidence="7" key="1">
    <citation type="submission" date="2020-06" db="EMBL/GenBank/DDBJ databases">
        <authorList>
            <person name="Li T."/>
            <person name="Hu X."/>
            <person name="Zhang T."/>
            <person name="Song X."/>
            <person name="Zhang H."/>
            <person name="Dai N."/>
            <person name="Sheng W."/>
            <person name="Hou X."/>
            <person name="Wei L."/>
        </authorList>
    </citation>
    <scope>NUCLEOTIDE SEQUENCE</scope>
    <source>
        <strain evidence="7">3651</strain>
        <tissue evidence="7">Leaf</tissue>
    </source>
</reference>
<keyword evidence="3" id="KW-0460">Magnesium</keyword>
<evidence type="ECO:0000256" key="1">
    <source>
        <dbReference type="ARBA" id="ARBA00001946"/>
    </source>
</evidence>
<keyword evidence="8" id="KW-1185">Reference proteome</keyword>
<dbReference type="InterPro" id="IPR008949">
    <property type="entry name" value="Isoprenoid_synthase_dom_sf"/>
</dbReference>
<evidence type="ECO:0000313" key="8">
    <source>
        <dbReference type="Proteomes" id="UP001293254"/>
    </source>
</evidence>
<evidence type="ECO:0000256" key="2">
    <source>
        <dbReference type="ARBA" id="ARBA00022723"/>
    </source>
</evidence>
<evidence type="ECO:0000256" key="3">
    <source>
        <dbReference type="ARBA" id="ARBA00022842"/>
    </source>
</evidence>
<dbReference type="EMBL" id="JACGWO010000003">
    <property type="protein sequence ID" value="KAK4431263.1"/>
    <property type="molecule type" value="Genomic_DNA"/>
</dbReference>
<comment type="cofactor">
    <cofactor evidence="1">
        <name>Mg(2+)</name>
        <dbReference type="ChEBI" id="CHEBI:18420"/>
    </cofactor>
</comment>
<keyword evidence="4" id="KW-0456">Lyase</keyword>
<reference evidence="7" key="2">
    <citation type="journal article" date="2024" name="Plant">
        <title>Genomic evolution and insights into agronomic trait innovations of Sesamum species.</title>
        <authorList>
            <person name="Miao H."/>
            <person name="Wang L."/>
            <person name="Qu L."/>
            <person name="Liu H."/>
            <person name="Sun Y."/>
            <person name="Le M."/>
            <person name="Wang Q."/>
            <person name="Wei S."/>
            <person name="Zheng Y."/>
            <person name="Lin W."/>
            <person name="Duan Y."/>
            <person name="Cao H."/>
            <person name="Xiong S."/>
            <person name="Wang X."/>
            <person name="Wei L."/>
            <person name="Li C."/>
            <person name="Ma Q."/>
            <person name="Ju M."/>
            <person name="Zhao R."/>
            <person name="Li G."/>
            <person name="Mu C."/>
            <person name="Tian Q."/>
            <person name="Mei H."/>
            <person name="Zhang T."/>
            <person name="Gao T."/>
            <person name="Zhang H."/>
        </authorList>
    </citation>
    <scope>NUCLEOTIDE SEQUENCE</scope>
    <source>
        <strain evidence="7">3651</strain>
    </source>
</reference>
<evidence type="ECO:0000259" key="6">
    <source>
        <dbReference type="Pfam" id="PF03936"/>
    </source>
</evidence>
<dbReference type="GO" id="GO:0010333">
    <property type="term" value="F:terpene synthase activity"/>
    <property type="evidence" value="ECO:0007669"/>
    <property type="project" value="InterPro"/>
</dbReference>
<dbReference type="AlphaFoldDB" id="A0AAE1YKJ7"/>
<dbReference type="InterPro" id="IPR008930">
    <property type="entry name" value="Terpenoid_cyclase/PrenylTrfase"/>
</dbReference>
<organism evidence="7 8">
    <name type="scientific">Sesamum alatum</name>
    <dbReference type="NCBI Taxonomy" id="300844"/>
    <lineage>
        <taxon>Eukaryota</taxon>
        <taxon>Viridiplantae</taxon>
        <taxon>Streptophyta</taxon>
        <taxon>Embryophyta</taxon>
        <taxon>Tracheophyta</taxon>
        <taxon>Spermatophyta</taxon>
        <taxon>Magnoliopsida</taxon>
        <taxon>eudicotyledons</taxon>
        <taxon>Gunneridae</taxon>
        <taxon>Pentapetalae</taxon>
        <taxon>asterids</taxon>
        <taxon>lamiids</taxon>
        <taxon>Lamiales</taxon>
        <taxon>Pedaliaceae</taxon>
        <taxon>Sesamum</taxon>
    </lineage>
</organism>
<dbReference type="Proteomes" id="UP001293254">
    <property type="component" value="Unassembled WGS sequence"/>
</dbReference>
<dbReference type="Pfam" id="PF01397">
    <property type="entry name" value="Terpene_synth"/>
    <property type="match status" value="1"/>
</dbReference>
<dbReference type="Pfam" id="PF03936">
    <property type="entry name" value="Terpene_synth_C"/>
    <property type="match status" value="1"/>
</dbReference>
<dbReference type="GO" id="GO:0000287">
    <property type="term" value="F:magnesium ion binding"/>
    <property type="evidence" value="ECO:0007669"/>
    <property type="project" value="InterPro"/>
</dbReference>
<dbReference type="PANTHER" id="PTHR31225">
    <property type="entry name" value="OS04G0344100 PROTEIN-RELATED"/>
    <property type="match status" value="1"/>
</dbReference>
<accession>A0AAE1YKJ7</accession>
<feature type="domain" description="Terpene synthase metal-binding" evidence="6">
    <location>
        <begin position="137"/>
        <end position="278"/>
    </location>
</feature>
<evidence type="ECO:0000259" key="5">
    <source>
        <dbReference type="Pfam" id="PF01397"/>
    </source>
</evidence>
<dbReference type="SUPFAM" id="SSF48576">
    <property type="entry name" value="Terpenoid synthases"/>
    <property type="match status" value="1"/>
</dbReference>
<comment type="caution">
    <text evidence="7">The sequence shown here is derived from an EMBL/GenBank/DDBJ whole genome shotgun (WGS) entry which is preliminary data.</text>
</comment>
<evidence type="ECO:0000256" key="4">
    <source>
        <dbReference type="ARBA" id="ARBA00023239"/>
    </source>
</evidence>
<dbReference type="GO" id="GO:0016114">
    <property type="term" value="P:terpenoid biosynthetic process"/>
    <property type="evidence" value="ECO:0007669"/>
    <property type="project" value="InterPro"/>
</dbReference>
<dbReference type="InterPro" id="IPR036965">
    <property type="entry name" value="Terpene_synth_N_sf"/>
</dbReference>
<sequence length="390" mass="44828">MRYFVCTDVFNNFKGKDGKFKRNLRQDIKGLVELYEAAQRSVEGEHILDEAASFSNQLLHEYCLANVNDDLSRIVIGTLRHPYHKTIARLTRKDFLQDLEGINGWGKTLRELALMDLRKGRSVYQGELAQVSKWWDELGLAKKLNLVRNQPPKWYTWSMTALIDDFSLSRQRVELTKSIAFVYLIDDIFDVVGRLDELIIFTEAVNKWEYAVVDMLPDYMKMCYRALLDTTNHISLEIYERHGHNPIDSLKTSGSYLVEAKWFASGVSPIAEMHLENGKDGNEDGTDGSYIDFYMKDHPGVSMAQAREHVIDTIASEWKSLNKECFRLNHFSASSFLMVQGWSLSCTVMMTINGCRSLRNMSSLFCSTIQPKITIMLRKNNLLGRILSCL</sequence>
<dbReference type="Gene3D" id="1.50.10.130">
    <property type="entry name" value="Terpene synthase, N-terminal domain"/>
    <property type="match status" value="1"/>
</dbReference>
<dbReference type="Gene3D" id="1.10.600.10">
    <property type="entry name" value="Farnesyl Diphosphate Synthase"/>
    <property type="match status" value="2"/>
</dbReference>
<evidence type="ECO:0000313" key="7">
    <source>
        <dbReference type="EMBL" id="KAK4431263.1"/>
    </source>
</evidence>
<name>A0AAE1YKJ7_9LAMI</name>
<protein>
    <submittedName>
        <fullName evidence="7">Tricyclene synthase 0e23, chloroplastic</fullName>
    </submittedName>
</protein>